<protein>
    <submittedName>
        <fullName evidence="6">Glycosyltransferase family 4 protein</fullName>
        <ecNumber evidence="6">2.4.-.-</ecNumber>
    </submittedName>
</protein>
<feature type="domain" description="Glycosyltransferase subfamily 4-like N-terminal" evidence="5">
    <location>
        <begin position="545"/>
        <end position="707"/>
    </location>
</feature>
<feature type="transmembrane region" description="Helical" evidence="4">
    <location>
        <begin position="147"/>
        <end position="164"/>
    </location>
</feature>
<name>A0ABU8N6P3_9PSEU</name>
<feature type="transmembrane region" description="Helical" evidence="4">
    <location>
        <begin position="429"/>
        <end position="450"/>
    </location>
</feature>
<feature type="transmembrane region" description="Helical" evidence="4">
    <location>
        <begin position="207"/>
        <end position="232"/>
    </location>
</feature>
<dbReference type="Gene3D" id="3.40.50.2000">
    <property type="entry name" value="Glycogen Phosphorylase B"/>
    <property type="match status" value="2"/>
</dbReference>
<keyword evidence="4" id="KW-1133">Transmembrane helix</keyword>
<dbReference type="EC" id="2.4.-.-" evidence="6"/>
<accession>A0ABU8N6P3</accession>
<evidence type="ECO:0000259" key="5">
    <source>
        <dbReference type="Pfam" id="PF13439"/>
    </source>
</evidence>
<evidence type="ECO:0000313" key="7">
    <source>
        <dbReference type="Proteomes" id="UP001370100"/>
    </source>
</evidence>
<organism evidence="6 7">
    <name type="scientific">Actinomycetospora aeridis</name>
    <dbReference type="NCBI Taxonomy" id="3129231"/>
    <lineage>
        <taxon>Bacteria</taxon>
        <taxon>Bacillati</taxon>
        <taxon>Actinomycetota</taxon>
        <taxon>Actinomycetes</taxon>
        <taxon>Pseudonocardiales</taxon>
        <taxon>Pseudonocardiaceae</taxon>
        <taxon>Actinomycetospora</taxon>
    </lineage>
</organism>
<feature type="transmembrane region" description="Helical" evidence="4">
    <location>
        <begin position="253"/>
        <end position="277"/>
    </location>
</feature>
<keyword evidence="4" id="KW-0472">Membrane</keyword>
<feature type="transmembrane region" description="Helical" evidence="4">
    <location>
        <begin position="297"/>
        <end position="317"/>
    </location>
</feature>
<feature type="transmembrane region" description="Helical" evidence="4">
    <location>
        <begin position="75"/>
        <end position="98"/>
    </location>
</feature>
<feature type="transmembrane region" description="Helical" evidence="4">
    <location>
        <begin position="374"/>
        <end position="397"/>
    </location>
</feature>
<dbReference type="PANTHER" id="PTHR12526:SF510">
    <property type="entry name" value="D-INOSITOL 3-PHOSPHATE GLYCOSYLTRANSFERASE"/>
    <property type="match status" value="1"/>
</dbReference>
<evidence type="ECO:0000256" key="2">
    <source>
        <dbReference type="ARBA" id="ARBA00022679"/>
    </source>
</evidence>
<feature type="transmembrane region" description="Helical" evidence="4">
    <location>
        <begin position="404"/>
        <end position="423"/>
    </location>
</feature>
<feature type="transmembrane region" description="Helical" evidence="4">
    <location>
        <begin position="488"/>
        <end position="508"/>
    </location>
</feature>
<evidence type="ECO:0000256" key="3">
    <source>
        <dbReference type="SAM" id="MobiDB-lite"/>
    </source>
</evidence>
<keyword evidence="1 6" id="KW-0328">Glycosyltransferase</keyword>
<feature type="transmembrane region" description="Helical" evidence="4">
    <location>
        <begin position="462"/>
        <end position="482"/>
    </location>
</feature>
<dbReference type="CDD" id="cd03801">
    <property type="entry name" value="GT4_PimA-like"/>
    <property type="match status" value="1"/>
</dbReference>
<keyword evidence="2 6" id="KW-0808">Transferase</keyword>
<keyword evidence="7" id="KW-1185">Reference proteome</keyword>
<evidence type="ECO:0000256" key="4">
    <source>
        <dbReference type="SAM" id="Phobius"/>
    </source>
</evidence>
<dbReference type="PANTHER" id="PTHR12526">
    <property type="entry name" value="GLYCOSYLTRANSFERASE"/>
    <property type="match status" value="1"/>
</dbReference>
<reference evidence="6 7" key="1">
    <citation type="submission" date="2024-03" db="EMBL/GenBank/DDBJ databases">
        <title>Actinomycetospora sp. OC33-EN06, a novel actinomycete isolated from wild orchid (Aerides multiflora).</title>
        <authorList>
            <person name="Suriyachadkun C."/>
        </authorList>
    </citation>
    <scope>NUCLEOTIDE SEQUENCE [LARGE SCALE GENOMIC DNA]</scope>
    <source>
        <strain evidence="6 7">OC33-EN06</strain>
    </source>
</reference>
<feature type="transmembrane region" description="Helical" evidence="4">
    <location>
        <begin position="338"/>
        <end position="362"/>
    </location>
</feature>
<evidence type="ECO:0000256" key="1">
    <source>
        <dbReference type="ARBA" id="ARBA00022676"/>
    </source>
</evidence>
<feature type="transmembrane region" description="Helical" evidence="4">
    <location>
        <begin position="118"/>
        <end position="141"/>
    </location>
</feature>
<comment type="caution">
    <text evidence="6">The sequence shown here is derived from an EMBL/GenBank/DDBJ whole genome shotgun (WGS) entry which is preliminary data.</text>
</comment>
<feature type="transmembrane region" description="Helical" evidence="4">
    <location>
        <begin position="176"/>
        <end position="201"/>
    </location>
</feature>
<feature type="transmembrane region" description="Helical" evidence="4">
    <location>
        <begin position="45"/>
        <end position="69"/>
    </location>
</feature>
<proteinExistence type="predicted"/>
<dbReference type="Pfam" id="PF13692">
    <property type="entry name" value="Glyco_trans_1_4"/>
    <property type="match status" value="1"/>
</dbReference>
<dbReference type="Proteomes" id="UP001370100">
    <property type="component" value="Unassembled WGS sequence"/>
</dbReference>
<gene>
    <name evidence="6" type="ORF">WCD41_16535</name>
</gene>
<dbReference type="SUPFAM" id="SSF53756">
    <property type="entry name" value="UDP-Glycosyltransferase/glycogen phosphorylase"/>
    <property type="match status" value="1"/>
</dbReference>
<dbReference type="Pfam" id="PF13439">
    <property type="entry name" value="Glyco_transf_4"/>
    <property type="match status" value="1"/>
</dbReference>
<feature type="region of interest" description="Disordered" evidence="3">
    <location>
        <begin position="898"/>
        <end position="922"/>
    </location>
</feature>
<dbReference type="EMBL" id="JBBEGL010000004">
    <property type="protein sequence ID" value="MEJ2888071.1"/>
    <property type="molecule type" value="Genomic_DNA"/>
</dbReference>
<evidence type="ECO:0000313" key="6">
    <source>
        <dbReference type="EMBL" id="MEJ2888071.1"/>
    </source>
</evidence>
<dbReference type="InterPro" id="IPR028098">
    <property type="entry name" value="Glyco_trans_4-like_N"/>
</dbReference>
<keyword evidence="4" id="KW-0812">Transmembrane</keyword>
<sequence>MTGLAPGSAPEIVPPVAAVAPAPATGVGTTPSAPTPAPTGGHATLLSASAGLVGLLSYACTLVMAHLLAPAEYTAFAGAAALVGTAGVASAALVPLPLAHVVRAHPPGSPARRDAQTFAALVSVLIGLAVGLVLGAVVAGFAAATTALAAGVAAWSLFAIAPVWGRLQGESRFVRYAVLTVFEVAVRLGVSIGAVTAGAGAAGAVGAFAAGAAVVLLAAGSRAVAVASPRVVERAHTRVRRVLTDRARWAETGGVAAVQLVLSGLAVVDVVVVAAADAQVGVVPAAGYQAVATLAKAPVYVAVGTALVSFPVLRAMRHEDGRAAREARDRVLRDALSTFVRLAVPAAAVVATVPPVIVGLVLPPAYTPSLALLGPLAVAGLGLGATTVVATLLLAVSDGERGRLGLGLVLAAAALGAGVALGLRDGAPGLAVGTAIGAVAGALVLVLLGASRRPRAGRAGAGLLRAALRGLLWAGVVVGALVATRHSLVGWLVAVGLVGVLVVGLPTISGRLRAAADPKGELRPAPGGLHVLHLAFEDPEMPGAGGGAKRTAEIDQRLAAAGHRLTVVTQTFPGARNRTEYYGDGSLRWVHLGIGRGANRLTRLLGYVVGLPFAARSIDADVVIEDFFAPISSLSVPRFSPAPTVGIVQWLNAREKAEQYKLPLHWVERAGVRSHRQLVGMSQGVADALLEIHPGAEVSVIGNGVDEAAFRPRRRGPGYDIVFVGRLETAQKGLDLLIDAWARIAGKVGGSLVLAGTGPDEDALRERASRHGVGDSVHFLGWCAGEAKYDLLANARLVVVPSRFETFGIVAAEALACGTAVVAYDIPCLREVVESRAGVLVPYTDEHATDVAALATAIRTVAVCDVLREQAAELGAILASKHDWDALARAQEDVLRDAAGLPPRPRPEPRWTGVAHFDAGPSTESFPRAVLALNPRDLGPRDVEERP</sequence>
<dbReference type="RefSeq" id="WP_337714563.1">
    <property type="nucleotide sequence ID" value="NZ_JBBEGL010000004.1"/>
</dbReference>
<dbReference type="GO" id="GO:0016757">
    <property type="term" value="F:glycosyltransferase activity"/>
    <property type="evidence" value="ECO:0007669"/>
    <property type="project" value="UniProtKB-KW"/>
</dbReference>